<dbReference type="GO" id="GO:0016757">
    <property type="term" value="F:glycosyltransferase activity"/>
    <property type="evidence" value="ECO:0007669"/>
    <property type="project" value="UniProtKB-KW"/>
</dbReference>
<protein>
    <submittedName>
        <fullName evidence="8">Tetratricopeptide repeat protein</fullName>
    </submittedName>
</protein>
<dbReference type="InterPro" id="IPR013105">
    <property type="entry name" value="TPR_2"/>
</dbReference>
<evidence type="ECO:0000256" key="4">
    <source>
        <dbReference type="ARBA" id="ARBA00022737"/>
    </source>
</evidence>
<dbReference type="PANTHER" id="PTHR44835:SF1">
    <property type="entry name" value="PROTEIN O-GLCNAC TRANSFERASE"/>
    <property type="match status" value="1"/>
</dbReference>
<dbReference type="InterPro" id="IPR011990">
    <property type="entry name" value="TPR-like_helical_dom_sf"/>
</dbReference>
<dbReference type="PROSITE" id="PS50005">
    <property type="entry name" value="TPR"/>
    <property type="match status" value="1"/>
</dbReference>
<dbReference type="Pfam" id="PF07719">
    <property type="entry name" value="TPR_2"/>
    <property type="match status" value="1"/>
</dbReference>
<evidence type="ECO:0000256" key="6">
    <source>
        <dbReference type="PROSITE-ProRule" id="PRU00339"/>
    </source>
</evidence>
<organism evidence="8 9">
    <name type="scientific">Mucilaginibacter frigoritolerans</name>
    <dbReference type="NCBI Taxonomy" id="652788"/>
    <lineage>
        <taxon>Bacteria</taxon>
        <taxon>Pseudomonadati</taxon>
        <taxon>Bacteroidota</taxon>
        <taxon>Sphingobacteriia</taxon>
        <taxon>Sphingobacteriales</taxon>
        <taxon>Sphingobacteriaceae</taxon>
        <taxon>Mucilaginibacter</taxon>
    </lineage>
</organism>
<keyword evidence="9" id="KW-1185">Reference proteome</keyword>
<dbReference type="SMART" id="SM00028">
    <property type="entry name" value="TPR"/>
    <property type="match status" value="2"/>
</dbReference>
<dbReference type="Proteomes" id="UP000317010">
    <property type="component" value="Unassembled WGS sequence"/>
</dbReference>
<feature type="transmembrane region" description="Helical" evidence="7">
    <location>
        <begin position="6"/>
        <end position="24"/>
    </location>
</feature>
<dbReference type="Gene3D" id="1.25.40.10">
    <property type="entry name" value="Tetratricopeptide repeat domain"/>
    <property type="match status" value="1"/>
</dbReference>
<evidence type="ECO:0000256" key="3">
    <source>
        <dbReference type="ARBA" id="ARBA00022679"/>
    </source>
</evidence>
<reference evidence="8 9" key="1">
    <citation type="submission" date="2019-07" db="EMBL/GenBank/DDBJ databases">
        <title>Genomic Encyclopedia of Archaeal and Bacterial Type Strains, Phase II (KMG-II): from individual species to whole genera.</title>
        <authorList>
            <person name="Goeker M."/>
        </authorList>
    </citation>
    <scope>NUCLEOTIDE SEQUENCE [LARGE SCALE GENOMIC DNA]</scope>
    <source>
        <strain evidence="8 9">ATCC BAA-1854</strain>
    </source>
</reference>
<keyword evidence="2" id="KW-0328">Glycosyltransferase</keyword>
<proteinExistence type="predicted"/>
<sequence>MHKKQIVVVLVVFAIMGYLFFLPVKGIVKHKEADGHTNSTTTAQARPTANVTVEMVSTAAKATIGPALSAQITETEGQLKNAGDDAAKVSLERKLAKQWDDVNQPAPAAFYYQAIAGKENTFEDWFTAGSHYNDAFKFTQDTSAQPAFVTNAIACFKNATKLKPEDLSAKTGLGIAYVNQTALGITDPDGGSPMQGIMLLLDVVKQDPNNRNANLSLGMFAMKSGQYQKAVQRFKNIIAQKPEVEPYFYLAESYKQLGMKKEAIAAYQKCKEMMPDAAFDQRIDEYIKELKN</sequence>
<keyword evidence="4" id="KW-0677">Repeat</keyword>
<keyword evidence="3" id="KW-0808">Transferase</keyword>
<evidence type="ECO:0000256" key="5">
    <source>
        <dbReference type="ARBA" id="ARBA00022803"/>
    </source>
</evidence>
<gene>
    <name evidence="8" type="ORF">JN11_02662</name>
</gene>
<dbReference type="InterPro" id="IPR051939">
    <property type="entry name" value="Glycosyltr_41/O-GlcNAc_trsf"/>
</dbReference>
<evidence type="ECO:0000313" key="9">
    <source>
        <dbReference type="Proteomes" id="UP000317010"/>
    </source>
</evidence>
<keyword evidence="7" id="KW-1133">Transmembrane helix</keyword>
<dbReference type="AlphaFoldDB" id="A0A562U0I8"/>
<keyword evidence="7" id="KW-0472">Membrane</keyword>
<evidence type="ECO:0000256" key="7">
    <source>
        <dbReference type="SAM" id="Phobius"/>
    </source>
</evidence>
<evidence type="ECO:0000313" key="8">
    <source>
        <dbReference type="EMBL" id="TWI99345.1"/>
    </source>
</evidence>
<feature type="repeat" description="TPR" evidence="6">
    <location>
        <begin position="211"/>
        <end position="244"/>
    </location>
</feature>
<keyword evidence="7" id="KW-0812">Transmembrane</keyword>
<dbReference type="PANTHER" id="PTHR44835">
    <property type="entry name" value="UDP-N-ACETYLGLUCOSAMINE--PEPTIDE N-ACETYLGLUCOSAMINYLTRANSFERASE SPINDLY-RELATED"/>
    <property type="match status" value="1"/>
</dbReference>
<evidence type="ECO:0000256" key="2">
    <source>
        <dbReference type="ARBA" id="ARBA00022676"/>
    </source>
</evidence>
<dbReference type="InterPro" id="IPR019734">
    <property type="entry name" value="TPR_rpt"/>
</dbReference>
<dbReference type="EMBL" id="VLLI01000007">
    <property type="protein sequence ID" value="TWI99345.1"/>
    <property type="molecule type" value="Genomic_DNA"/>
</dbReference>
<evidence type="ECO:0000256" key="1">
    <source>
        <dbReference type="ARBA" id="ARBA00004922"/>
    </source>
</evidence>
<dbReference type="OrthoDB" id="1490552at2"/>
<dbReference type="RefSeq" id="WP_144913199.1">
    <property type="nucleotide sequence ID" value="NZ_VLLI01000007.1"/>
</dbReference>
<keyword evidence="5 6" id="KW-0802">TPR repeat</keyword>
<comment type="caution">
    <text evidence="8">The sequence shown here is derived from an EMBL/GenBank/DDBJ whole genome shotgun (WGS) entry which is preliminary data.</text>
</comment>
<name>A0A562U0I8_9SPHI</name>
<comment type="pathway">
    <text evidence="1">Protein modification; protein glycosylation.</text>
</comment>
<dbReference type="SUPFAM" id="SSF48452">
    <property type="entry name" value="TPR-like"/>
    <property type="match status" value="1"/>
</dbReference>
<accession>A0A562U0I8</accession>